<dbReference type="AlphaFoldDB" id="T0QXJ1"/>
<reference evidence="2 3" key="1">
    <citation type="submission" date="2012-04" db="EMBL/GenBank/DDBJ databases">
        <title>The Genome Sequence of Saprolegnia declina VS20.</title>
        <authorList>
            <consortium name="The Broad Institute Genome Sequencing Platform"/>
            <person name="Russ C."/>
            <person name="Nusbaum C."/>
            <person name="Tyler B."/>
            <person name="van West P."/>
            <person name="Dieguez-Uribeondo J."/>
            <person name="de Bruijn I."/>
            <person name="Tripathy S."/>
            <person name="Jiang R."/>
            <person name="Young S.K."/>
            <person name="Zeng Q."/>
            <person name="Gargeya S."/>
            <person name="Fitzgerald M."/>
            <person name="Haas B."/>
            <person name="Abouelleil A."/>
            <person name="Alvarado L."/>
            <person name="Arachchi H.M."/>
            <person name="Berlin A."/>
            <person name="Chapman S.B."/>
            <person name="Goldberg J."/>
            <person name="Griggs A."/>
            <person name="Gujja S."/>
            <person name="Hansen M."/>
            <person name="Howarth C."/>
            <person name="Imamovic A."/>
            <person name="Larimer J."/>
            <person name="McCowen C."/>
            <person name="Montmayeur A."/>
            <person name="Murphy C."/>
            <person name="Neiman D."/>
            <person name="Pearson M."/>
            <person name="Priest M."/>
            <person name="Roberts A."/>
            <person name="Saif S."/>
            <person name="Shea T."/>
            <person name="Sisk P."/>
            <person name="Sykes S."/>
            <person name="Wortman J."/>
            <person name="Nusbaum C."/>
            <person name="Birren B."/>
        </authorList>
    </citation>
    <scope>NUCLEOTIDE SEQUENCE [LARGE SCALE GENOMIC DNA]</scope>
    <source>
        <strain evidence="2 3">VS20</strain>
    </source>
</reference>
<keyword evidence="3" id="KW-1185">Reference proteome</keyword>
<feature type="region of interest" description="Disordered" evidence="1">
    <location>
        <begin position="1"/>
        <end position="20"/>
    </location>
</feature>
<protein>
    <submittedName>
        <fullName evidence="2">Uncharacterized protein</fullName>
    </submittedName>
</protein>
<dbReference type="RefSeq" id="XP_008607457.1">
    <property type="nucleotide sequence ID" value="XM_008609235.1"/>
</dbReference>
<accession>T0QXJ1</accession>
<dbReference type="GeneID" id="19944325"/>
<sequence>MARQRQTQRGTTLLRRAPTGKEPYEKAIQNLRAAAAFVPQPWHTFELPRHREPLVHVDTMDEWLGWPLGKAQALEVMDAYTATPGFAVVPAERLTITSAD</sequence>
<name>T0QXJ1_SAPDV</name>
<dbReference type="InParanoid" id="T0QXJ1"/>
<proteinExistence type="predicted"/>
<feature type="compositionally biased region" description="Low complexity" evidence="1">
    <location>
        <begin position="1"/>
        <end position="16"/>
    </location>
</feature>
<dbReference type="EMBL" id="JH767139">
    <property type="protein sequence ID" value="EQC39396.1"/>
    <property type="molecule type" value="Genomic_DNA"/>
</dbReference>
<evidence type="ECO:0000313" key="3">
    <source>
        <dbReference type="Proteomes" id="UP000030762"/>
    </source>
</evidence>
<dbReference type="VEuPathDB" id="FungiDB:SDRG_03598"/>
<organism evidence="2 3">
    <name type="scientific">Saprolegnia diclina (strain VS20)</name>
    <dbReference type="NCBI Taxonomy" id="1156394"/>
    <lineage>
        <taxon>Eukaryota</taxon>
        <taxon>Sar</taxon>
        <taxon>Stramenopiles</taxon>
        <taxon>Oomycota</taxon>
        <taxon>Saprolegniomycetes</taxon>
        <taxon>Saprolegniales</taxon>
        <taxon>Saprolegniaceae</taxon>
        <taxon>Saprolegnia</taxon>
    </lineage>
</organism>
<gene>
    <name evidence="2" type="ORF">SDRG_03598</name>
</gene>
<evidence type="ECO:0000313" key="2">
    <source>
        <dbReference type="EMBL" id="EQC39396.1"/>
    </source>
</evidence>
<dbReference type="Proteomes" id="UP000030762">
    <property type="component" value="Unassembled WGS sequence"/>
</dbReference>
<evidence type="ECO:0000256" key="1">
    <source>
        <dbReference type="SAM" id="MobiDB-lite"/>
    </source>
</evidence>